<comment type="caution">
    <text evidence="2">The sequence shown here is derived from an EMBL/GenBank/DDBJ whole genome shotgun (WGS) entry which is preliminary data.</text>
</comment>
<sequence length="57" mass="6162">RSPDLEACSTSSPSPEWKVLLSASEVEEDEGRSPMSLHSQRRLATPTSALLRSIHAG</sequence>
<evidence type="ECO:0000313" key="3">
    <source>
        <dbReference type="Proteomes" id="UP001357485"/>
    </source>
</evidence>
<feature type="non-terminal residue" evidence="2">
    <location>
        <position position="1"/>
    </location>
</feature>
<keyword evidence="3" id="KW-1185">Reference proteome</keyword>
<dbReference type="EMBL" id="JAVRRA010004141">
    <property type="protein sequence ID" value="KAK5275740.1"/>
    <property type="molecule type" value="Genomic_DNA"/>
</dbReference>
<feature type="region of interest" description="Disordered" evidence="1">
    <location>
        <begin position="24"/>
        <end position="57"/>
    </location>
</feature>
<dbReference type="Proteomes" id="UP001357485">
    <property type="component" value="Unassembled WGS sequence"/>
</dbReference>
<name>A0ABR0M0Y5_9PEZI</name>
<reference evidence="2 3" key="1">
    <citation type="submission" date="2023-08" db="EMBL/GenBank/DDBJ databases">
        <title>Black Yeasts Isolated from many extreme environments.</title>
        <authorList>
            <person name="Coleine C."/>
            <person name="Stajich J.E."/>
            <person name="Selbmann L."/>
        </authorList>
    </citation>
    <scope>NUCLEOTIDE SEQUENCE [LARGE SCALE GENOMIC DNA]</scope>
    <source>
        <strain evidence="2 3">CCFEE 536</strain>
    </source>
</reference>
<protein>
    <submittedName>
        <fullName evidence="2">Uncharacterized protein</fullName>
    </submittedName>
</protein>
<proteinExistence type="predicted"/>
<accession>A0ABR0M0Y5</accession>
<organism evidence="2 3">
    <name type="scientific">Cryomyces antarcticus</name>
    <dbReference type="NCBI Taxonomy" id="329879"/>
    <lineage>
        <taxon>Eukaryota</taxon>
        <taxon>Fungi</taxon>
        <taxon>Dikarya</taxon>
        <taxon>Ascomycota</taxon>
        <taxon>Pezizomycotina</taxon>
        <taxon>Dothideomycetes</taxon>
        <taxon>Dothideomycetes incertae sedis</taxon>
        <taxon>Cryomyces</taxon>
    </lineage>
</organism>
<evidence type="ECO:0000256" key="1">
    <source>
        <dbReference type="SAM" id="MobiDB-lite"/>
    </source>
</evidence>
<gene>
    <name evidence="2" type="ORF">LTR16_012171</name>
</gene>
<evidence type="ECO:0000313" key="2">
    <source>
        <dbReference type="EMBL" id="KAK5275740.1"/>
    </source>
</evidence>